<dbReference type="Pfam" id="PF01464">
    <property type="entry name" value="SLT"/>
    <property type="match status" value="1"/>
</dbReference>
<dbReference type="RefSeq" id="WP_021316815.1">
    <property type="nucleotide sequence ID" value="NZ_AUWY01000039.1"/>
</dbReference>
<proteinExistence type="inferred from homology"/>
<name>T0K9W6_9SPHN</name>
<comment type="caution">
    <text evidence="6">The sequence shown here is derived from an EMBL/GenBank/DDBJ whole genome shotgun (WGS) entry which is preliminary data.</text>
</comment>
<sequence length="703" mass="75760">MSSMPPSRLIENYVIRLPLVAILLTAAGAGAQTETPPTPPGYPSTAVVQPIPGQGQVVNGQWRPGPPAEGQWQQVQSRIGAPTDASIAATISQWRALQQSDGLGFSAYASFITANPGWPGEDRMRRLAETGINPDSFDPRQVTAFFARFPARTPVGNARNAVALMQLGRMDEARIAARNAWTGGSLSPTDETRLLSLFGSGFTTADHDARADMLLWGNDTAGANRMLAYVSPARRPVFAARIAFRQKAPDAAVKMQAAEATGGATDAGFVADKATWLLNTGNWVAGRQYLANRPVLAYRPGNAEKWYEALLTQARAAANDSQWTFAWGIASKLDDAYAGGIDVSDRPIGERDDYTSLAWLAGSTAFYNLNRPADAVGMFRRYATAAKSPQTRSKGFYWAGRAALSAGDAASASGYFTQAAAYPDQFYGQLALERLGRPVPPPATVERPVEISAAERAAFNARSVVRAVRALGQMGYWEDQSKFVRAIANTADSDSDHYLAAELATSLGRPDMGVMVGRRAVSSGLTGYGQSAFPRVPVPSIAQSNWTMVHAIVRQESQFDKQIVSHAGARGLMQLMPGTAREQAAKMGLGTGSLNDPSYNIMLGSGYFQRMLDYYGGSYPLAVAAYNAGPGNVNKWIAANGDPRLPGADMLRWIEQIPIYETKNYVQRVLENAVVYEAMNPERARFRGTTAVLSRYLGKQTPG</sequence>
<dbReference type="CDD" id="cd13401">
    <property type="entry name" value="Slt70-like"/>
    <property type="match status" value="1"/>
</dbReference>
<evidence type="ECO:0000313" key="6">
    <source>
        <dbReference type="EMBL" id="EQB33489.1"/>
    </source>
</evidence>
<dbReference type="Gene3D" id="1.25.20.10">
    <property type="entry name" value="Bacterial muramidases"/>
    <property type="match status" value="1"/>
</dbReference>
<dbReference type="GO" id="GO:0004553">
    <property type="term" value="F:hydrolase activity, hydrolyzing O-glycosyl compounds"/>
    <property type="evidence" value="ECO:0007669"/>
    <property type="project" value="InterPro"/>
</dbReference>
<dbReference type="Gene3D" id="1.10.530.10">
    <property type="match status" value="1"/>
</dbReference>
<evidence type="ECO:0000256" key="1">
    <source>
        <dbReference type="ARBA" id="ARBA00007734"/>
    </source>
</evidence>
<reference evidence="6 7" key="1">
    <citation type="journal article" date="2013" name="Genome Announc.">
        <title>Draft Genome Sequence of Sphingobium ummariense Strain RL-3, a Hexachlorocyclohexane-Degrading Bacterium.</title>
        <authorList>
            <person name="Kohli P."/>
            <person name="Dua A."/>
            <person name="Sangwan N."/>
            <person name="Oldach P."/>
            <person name="Khurana J.P."/>
            <person name="Lal R."/>
        </authorList>
    </citation>
    <scope>NUCLEOTIDE SEQUENCE [LARGE SCALE GENOMIC DNA]</scope>
    <source>
        <strain evidence="6 7">RL-3</strain>
    </source>
</reference>
<dbReference type="Proteomes" id="UP000015523">
    <property type="component" value="Unassembled WGS sequence"/>
</dbReference>
<evidence type="ECO:0000313" key="7">
    <source>
        <dbReference type="Proteomes" id="UP000015523"/>
    </source>
</evidence>
<gene>
    <name evidence="6" type="ORF">M529_04335</name>
</gene>
<feature type="domain" description="Transglycosylase SLT" evidence="5">
    <location>
        <begin position="543"/>
        <end position="642"/>
    </location>
</feature>
<evidence type="ECO:0000256" key="4">
    <source>
        <dbReference type="SAM" id="SignalP"/>
    </source>
</evidence>
<organism evidence="6 7">
    <name type="scientific">Sphingobium ummariense RL-3</name>
    <dbReference type="NCBI Taxonomy" id="1346791"/>
    <lineage>
        <taxon>Bacteria</taxon>
        <taxon>Pseudomonadati</taxon>
        <taxon>Pseudomonadota</taxon>
        <taxon>Alphaproteobacteria</taxon>
        <taxon>Sphingomonadales</taxon>
        <taxon>Sphingomonadaceae</taxon>
        <taxon>Sphingobium</taxon>
    </lineage>
</organism>
<protein>
    <submittedName>
        <fullName evidence="6">Lytic transglycosylase</fullName>
    </submittedName>
</protein>
<feature type="signal peptide" evidence="4">
    <location>
        <begin position="1"/>
        <end position="31"/>
    </location>
</feature>
<dbReference type="PATRIC" id="fig|1346791.3.peg.835"/>
<dbReference type="SUPFAM" id="SSF53955">
    <property type="entry name" value="Lysozyme-like"/>
    <property type="match status" value="1"/>
</dbReference>
<evidence type="ECO:0000256" key="3">
    <source>
        <dbReference type="ARBA" id="ARBA00022729"/>
    </source>
</evidence>
<accession>T0K9W6</accession>
<evidence type="ECO:0000259" key="5">
    <source>
        <dbReference type="Pfam" id="PF01464"/>
    </source>
</evidence>
<comment type="similarity">
    <text evidence="1">Belongs to the transglycosylase Slt family.</text>
</comment>
<dbReference type="eggNOG" id="COG0741">
    <property type="taxonomic scope" value="Bacteria"/>
</dbReference>
<dbReference type="SUPFAM" id="SSF48435">
    <property type="entry name" value="Bacterial muramidases"/>
    <property type="match status" value="1"/>
</dbReference>
<dbReference type="InterPro" id="IPR023346">
    <property type="entry name" value="Lysozyme-like_dom_sf"/>
</dbReference>
<feature type="chain" id="PRO_5004565833" evidence="4">
    <location>
        <begin position="32"/>
        <end position="703"/>
    </location>
</feature>
<keyword evidence="3 4" id="KW-0732">Signal</keyword>
<dbReference type="AlphaFoldDB" id="T0K9W6"/>
<dbReference type="OrthoDB" id="9815002at2"/>
<dbReference type="STRING" id="1346791.M529_04335"/>
<dbReference type="GO" id="GO:0042597">
    <property type="term" value="C:periplasmic space"/>
    <property type="evidence" value="ECO:0007669"/>
    <property type="project" value="InterPro"/>
</dbReference>
<dbReference type="EMBL" id="AUWY01000039">
    <property type="protein sequence ID" value="EQB33489.1"/>
    <property type="molecule type" value="Genomic_DNA"/>
</dbReference>
<comment type="similarity">
    <text evidence="2">Belongs to the virb1 family.</text>
</comment>
<dbReference type="InterPro" id="IPR008939">
    <property type="entry name" value="Lytic_TGlycosylase_superhlx_U"/>
</dbReference>
<dbReference type="InterPro" id="IPR008258">
    <property type="entry name" value="Transglycosylase_SLT_dom_1"/>
</dbReference>
<evidence type="ECO:0000256" key="2">
    <source>
        <dbReference type="ARBA" id="ARBA00009387"/>
    </source>
</evidence>
<keyword evidence="7" id="KW-1185">Reference proteome</keyword>
<dbReference type="PANTHER" id="PTHR37423">
    <property type="entry name" value="SOLUBLE LYTIC MUREIN TRANSGLYCOSYLASE-RELATED"/>
    <property type="match status" value="1"/>
</dbReference>
<dbReference type="PANTHER" id="PTHR37423:SF2">
    <property type="entry name" value="MEMBRANE-BOUND LYTIC MUREIN TRANSGLYCOSYLASE C"/>
    <property type="match status" value="1"/>
</dbReference>